<keyword evidence="4 7" id="KW-1133">Transmembrane helix</keyword>
<reference evidence="10" key="1">
    <citation type="submission" date="2019-02" db="EMBL/GenBank/DDBJ databases">
        <title>Isolation and identification of novel species under the genus Muribaculum.</title>
        <authorList>
            <person name="Miyake S."/>
            <person name="Ding Y."/>
            <person name="Low A."/>
            <person name="Soh M."/>
            <person name="Seedorf H."/>
        </authorList>
    </citation>
    <scope>NUCLEOTIDE SEQUENCE [LARGE SCALE GENOMIC DNA]</scope>
    <source>
        <strain evidence="10">H5</strain>
    </source>
</reference>
<dbReference type="Proteomes" id="UP000297149">
    <property type="component" value="Chromosome"/>
</dbReference>
<dbReference type="PROSITE" id="PS51257">
    <property type="entry name" value="PROKAR_LIPOPROTEIN"/>
    <property type="match status" value="1"/>
</dbReference>
<feature type="domain" description="Threonine/serine exporter-like N-terminal" evidence="8">
    <location>
        <begin position="36"/>
        <end position="271"/>
    </location>
</feature>
<feature type="transmembrane region" description="Helical" evidence="7">
    <location>
        <begin position="219"/>
        <end position="238"/>
    </location>
</feature>
<dbReference type="GO" id="GO:0015744">
    <property type="term" value="P:succinate transport"/>
    <property type="evidence" value="ECO:0007669"/>
    <property type="project" value="TreeGrafter"/>
</dbReference>
<dbReference type="AlphaFoldDB" id="A0A4P7W6E7"/>
<evidence type="ECO:0000259" key="8">
    <source>
        <dbReference type="Pfam" id="PF06738"/>
    </source>
</evidence>
<proteinExistence type="inferred from homology"/>
<evidence type="ECO:0000256" key="3">
    <source>
        <dbReference type="ARBA" id="ARBA00022692"/>
    </source>
</evidence>
<comment type="similarity">
    <text evidence="6">Belongs to the ThrE exporter (TC 2.A.79) family.</text>
</comment>
<evidence type="ECO:0000256" key="6">
    <source>
        <dbReference type="ARBA" id="ARBA00034125"/>
    </source>
</evidence>
<feature type="transmembrane region" description="Helical" evidence="7">
    <location>
        <begin position="192"/>
        <end position="213"/>
    </location>
</feature>
<keyword evidence="5 7" id="KW-0472">Membrane</keyword>
<dbReference type="GO" id="GO:0005886">
    <property type="term" value="C:plasma membrane"/>
    <property type="evidence" value="ECO:0007669"/>
    <property type="project" value="UniProtKB-SubCell"/>
</dbReference>
<keyword evidence="3 7" id="KW-0812">Transmembrane</keyword>
<evidence type="ECO:0000256" key="7">
    <source>
        <dbReference type="SAM" id="Phobius"/>
    </source>
</evidence>
<gene>
    <name evidence="9" type="ORF">E7747_11400</name>
</gene>
<sequence>MTRIDDASATSAVPVASAGCVCGGEIHSLKEICLFISEYSAWLLGCGATCIRLERNVMRMAEALGCGVVMTILPRHIHLSVCLPDKSDSYTYITATRTLPISFDINTRLSELSWALADGKINFEEAKVQFDSIIRTPPADKNLVLLLASLANASFCRLFTGDWPAVAVVFLSTLAGYYLKQVLCEHKVDLRLVFILCAFVSSVLGASDALFNLGTTPEIAVGTSVLYLVPGIPFLNSFSDMLAGHYICSFCRFIHAVILTCCLSIGLCGGLLMMNLGMF</sequence>
<evidence type="ECO:0000256" key="2">
    <source>
        <dbReference type="ARBA" id="ARBA00022475"/>
    </source>
</evidence>
<dbReference type="GO" id="GO:0022857">
    <property type="term" value="F:transmembrane transporter activity"/>
    <property type="evidence" value="ECO:0007669"/>
    <property type="project" value="InterPro"/>
</dbReference>
<evidence type="ECO:0000313" key="9">
    <source>
        <dbReference type="EMBL" id="QCD43701.1"/>
    </source>
</evidence>
<dbReference type="InterPro" id="IPR010619">
    <property type="entry name" value="ThrE-like_N"/>
</dbReference>
<dbReference type="PANTHER" id="PTHR34390:SF2">
    <property type="entry name" value="SUCCINATE TRANSPORTER SUBUNIT YJJP-RELATED"/>
    <property type="match status" value="1"/>
</dbReference>
<feature type="transmembrane region" description="Helical" evidence="7">
    <location>
        <begin position="250"/>
        <end position="274"/>
    </location>
</feature>
<name>A0A4P7W6E7_9BACT</name>
<keyword evidence="2" id="KW-1003">Cell membrane</keyword>
<dbReference type="InterPro" id="IPR050539">
    <property type="entry name" value="ThrE_Dicarb/AminoAcid_Exp"/>
</dbReference>
<evidence type="ECO:0000256" key="1">
    <source>
        <dbReference type="ARBA" id="ARBA00004651"/>
    </source>
</evidence>
<feature type="transmembrane region" description="Helical" evidence="7">
    <location>
        <begin position="163"/>
        <end position="180"/>
    </location>
</feature>
<evidence type="ECO:0000256" key="4">
    <source>
        <dbReference type="ARBA" id="ARBA00022989"/>
    </source>
</evidence>
<evidence type="ECO:0000256" key="5">
    <source>
        <dbReference type="ARBA" id="ARBA00023136"/>
    </source>
</evidence>
<protein>
    <submittedName>
        <fullName evidence="9">Threonine/serine exporter</fullName>
    </submittedName>
</protein>
<evidence type="ECO:0000313" key="10">
    <source>
        <dbReference type="Proteomes" id="UP000297149"/>
    </source>
</evidence>
<dbReference type="Pfam" id="PF06738">
    <property type="entry name" value="ThrE"/>
    <property type="match status" value="1"/>
</dbReference>
<keyword evidence="10" id="KW-1185">Reference proteome</keyword>
<accession>A0A4P7W6E7</accession>
<comment type="subcellular location">
    <subcellularLocation>
        <location evidence="1">Cell membrane</location>
        <topology evidence="1">Multi-pass membrane protein</topology>
    </subcellularLocation>
</comment>
<organism evidence="9 10">
    <name type="scientific">Duncaniella dubosii</name>
    <dbReference type="NCBI Taxonomy" id="2518971"/>
    <lineage>
        <taxon>Bacteria</taxon>
        <taxon>Pseudomonadati</taxon>
        <taxon>Bacteroidota</taxon>
        <taxon>Bacteroidia</taxon>
        <taxon>Bacteroidales</taxon>
        <taxon>Muribaculaceae</taxon>
        <taxon>Duncaniella</taxon>
    </lineage>
</organism>
<dbReference type="EMBL" id="CP039396">
    <property type="protein sequence ID" value="QCD43701.1"/>
    <property type="molecule type" value="Genomic_DNA"/>
</dbReference>
<dbReference type="PANTHER" id="PTHR34390">
    <property type="entry name" value="UPF0442 PROTEIN YJJB-RELATED"/>
    <property type="match status" value="1"/>
</dbReference>
<dbReference type="KEGG" id="ddb:E7747_11400"/>